<comment type="pathway">
    <text evidence="3">Protein modification; protein ubiquitination.</text>
</comment>
<reference evidence="11" key="1">
    <citation type="submission" date="2022-03" db="EMBL/GenBank/DDBJ databases">
        <title>A functionally conserved STORR gene fusion in Papaver species that diverged 16.8 million years ago.</title>
        <authorList>
            <person name="Catania T."/>
        </authorList>
    </citation>
    <scope>NUCLEOTIDE SEQUENCE</scope>
    <source>
        <strain evidence="11">S-191538</strain>
    </source>
</reference>
<dbReference type="AlphaFoldDB" id="A0AA41VPU5"/>
<evidence type="ECO:0000256" key="10">
    <source>
        <dbReference type="SAM" id="Phobius"/>
    </source>
</evidence>
<evidence type="ECO:0000256" key="5">
    <source>
        <dbReference type="ARBA" id="ARBA00022679"/>
    </source>
</evidence>
<protein>
    <recommendedName>
        <fullName evidence="4">RING-type E3 ubiquitin transferase</fullName>
        <ecNumber evidence="4">2.3.2.27</ecNumber>
    </recommendedName>
</protein>
<keyword evidence="6 10" id="KW-0812">Transmembrane</keyword>
<evidence type="ECO:0000256" key="9">
    <source>
        <dbReference type="ARBA" id="ARBA00023136"/>
    </source>
</evidence>
<dbReference type="Proteomes" id="UP001177140">
    <property type="component" value="Unassembled WGS sequence"/>
</dbReference>
<evidence type="ECO:0000256" key="3">
    <source>
        <dbReference type="ARBA" id="ARBA00004906"/>
    </source>
</evidence>
<evidence type="ECO:0000256" key="1">
    <source>
        <dbReference type="ARBA" id="ARBA00000900"/>
    </source>
</evidence>
<evidence type="ECO:0000256" key="6">
    <source>
        <dbReference type="ARBA" id="ARBA00022692"/>
    </source>
</evidence>
<evidence type="ECO:0000313" key="12">
    <source>
        <dbReference type="Proteomes" id="UP001177140"/>
    </source>
</evidence>
<comment type="caution">
    <text evidence="11">The sequence shown here is derived from an EMBL/GenBank/DDBJ whole genome shotgun (WGS) entry which is preliminary data.</text>
</comment>
<proteinExistence type="predicted"/>
<feature type="transmembrane region" description="Helical" evidence="10">
    <location>
        <begin position="63"/>
        <end position="86"/>
    </location>
</feature>
<feature type="transmembrane region" description="Helical" evidence="10">
    <location>
        <begin position="114"/>
        <end position="134"/>
    </location>
</feature>
<dbReference type="PANTHER" id="PTHR13145">
    <property type="entry name" value="SSM4 PROTEIN"/>
    <property type="match status" value="1"/>
</dbReference>
<feature type="transmembrane region" description="Helical" evidence="10">
    <location>
        <begin position="231"/>
        <end position="249"/>
    </location>
</feature>
<accession>A0AA41VPU5</accession>
<gene>
    <name evidence="11" type="ORF">MKW94_008378</name>
</gene>
<evidence type="ECO:0000256" key="2">
    <source>
        <dbReference type="ARBA" id="ARBA00004141"/>
    </source>
</evidence>
<feature type="transmembrane region" description="Helical" evidence="10">
    <location>
        <begin position="429"/>
        <end position="448"/>
    </location>
</feature>
<organism evidence="11 12">
    <name type="scientific">Papaver nudicaule</name>
    <name type="common">Iceland poppy</name>
    <dbReference type="NCBI Taxonomy" id="74823"/>
    <lineage>
        <taxon>Eukaryota</taxon>
        <taxon>Viridiplantae</taxon>
        <taxon>Streptophyta</taxon>
        <taxon>Embryophyta</taxon>
        <taxon>Tracheophyta</taxon>
        <taxon>Spermatophyta</taxon>
        <taxon>Magnoliopsida</taxon>
        <taxon>Ranunculales</taxon>
        <taxon>Papaveraceae</taxon>
        <taxon>Papaveroideae</taxon>
        <taxon>Papaver</taxon>
    </lineage>
</organism>
<keyword evidence="9 10" id="KW-0472">Membrane</keyword>
<keyword evidence="5" id="KW-0808">Transferase</keyword>
<feature type="transmembrane region" description="Helical" evidence="10">
    <location>
        <begin position="485"/>
        <end position="508"/>
    </location>
</feature>
<comment type="subcellular location">
    <subcellularLocation>
        <location evidence="2">Membrane</location>
        <topology evidence="2">Multi-pass membrane protein</topology>
    </subcellularLocation>
</comment>
<name>A0AA41VPU5_PAPNU</name>
<evidence type="ECO:0000256" key="7">
    <source>
        <dbReference type="ARBA" id="ARBA00022786"/>
    </source>
</evidence>
<dbReference type="GO" id="GO:0005789">
    <property type="term" value="C:endoplasmic reticulum membrane"/>
    <property type="evidence" value="ECO:0007669"/>
    <property type="project" value="TreeGrafter"/>
</dbReference>
<feature type="transmembrane region" description="Helical" evidence="10">
    <location>
        <begin position="380"/>
        <end position="399"/>
    </location>
</feature>
<dbReference type="EC" id="2.3.2.27" evidence="4"/>
<evidence type="ECO:0000313" key="11">
    <source>
        <dbReference type="EMBL" id="MCL7045266.1"/>
    </source>
</evidence>
<sequence length="520" mass="59011">MRRRLETREIIINMKEIEGEEEEVDVKDDEEEEKICRICHGPGDSENPLQYPCAWKACHLLHFCLRICVSVFYQLLMLPLLASWVWRLGYAWGDIPSRALKLVHTRMSPSTVNMYWLCGIGYVLVMTSIVKAFWRGFDALIRDFENDAKDGVHVAVLANNRNHIAVEIGEDAGEQQAIAGVVNVDIITMWSRLQVAFLRFVIRLVVILRVIRLDVPLRKTCIQLVKDIEFFLVTNGLLILVPLSLGQIIMHCLSRLFFAVSPIVMLFIESAFYIGNNLLKNVSHAVANVSAEIQNDYLLSCAVEVVAETLSANSTGPGEALSSGDKPQLVYRSSGLHDVIALAIGYMAIVSLVFVCLGIPIRTIASMIRYYLRKILTTMIYPFFLIIHLVVLPLAYGWWLDVCTSLMLGKSFSDRVDFFSKFPFLSSSMHWTVGIIYMFQIHISTSLLQRVLRKEVRHFRQDLADPIYITSLVLAEDVQVHASQFLYSIAINGILVVFLVYLPVVLAMRLAPTIFPLHIW</sequence>
<dbReference type="GO" id="GO:0061630">
    <property type="term" value="F:ubiquitin protein ligase activity"/>
    <property type="evidence" value="ECO:0007669"/>
    <property type="project" value="UniProtKB-EC"/>
</dbReference>
<keyword evidence="12" id="KW-1185">Reference proteome</keyword>
<dbReference type="GO" id="GO:0036503">
    <property type="term" value="P:ERAD pathway"/>
    <property type="evidence" value="ECO:0007669"/>
    <property type="project" value="TreeGrafter"/>
</dbReference>
<feature type="transmembrane region" description="Helical" evidence="10">
    <location>
        <begin position="193"/>
        <end position="211"/>
    </location>
</feature>
<dbReference type="PANTHER" id="PTHR13145:SF0">
    <property type="entry name" value="E3 UBIQUITIN-PROTEIN LIGASE MARCHF6"/>
    <property type="match status" value="1"/>
</dbReference>
<evidence type="ECO:0000256" key="4">
    <source>
        <dbReference type="ARBA" id="ARBA00012483"/>
    </source>
</evidence>
<comment type="catalytic activity">
    <reaction evidence="1">
        <text>S-ubiquitinyl-[E2 ubiquitin-conjugating enzyme]-L-cysteine + [acceptor protein]-L-lysine = [E2 ubiquitin-conjugating enzyme]-L-cysteine + N(6)-ubiquitinyl-[acceptor protein]-L-lysine.</text>
        <dbReference type="EC" id="2.3.2.27"/>
    </reaction>
</comment>
<feature type="transmembrane region" description="Helical" evidence="10">
    <location>
        <begin position="256"/>
        <end position="274"/>
    </location>
</feature>
<dbReference type="EMBL" id="JAJJMA010267873">
    <property type="protein sequence ID" value="MCL7045266.1"/>
    <property type="molecule type" value="Genomic_DNA"/>
</dbReference>
<evidence type="ECO:0000256" key="8">
    <source>
        <dbReference type="ARBA" id="ARBA00022989"/>
    </source>
</evidence>
<keyword evidence="7" id="KW-0833">Ubl conjugation pathway</keyword>
<keyword evidence="8 10" id="KW-1133">Transmembrane helix</keyword>
<feature type="transmembrane region" description="Helical" evidence="10">
    <location>
        <begin position="339"/>
        <end position="359"/>
    </location>
</feature>